<organism evidence="2">
    <name type="scientific">Brassica napus</name>
    <name type="common">Rape</name>
    <dbReference type="NCBI Taxonomy" id="3708"/>
    <lineage>
        <taxon>Eukaryota</taxon>
        <taxon>Viridiplantae</taxon>
        <taxon>Streptophyta</taxon>
        <taxon>Embryophyta</taxon>
        <taxon>Tracheophyta</taxon>
        <taxon>Spermatophyta</taxon>
        <taxon>Magnoliopsida</taxon>
        <taxon>eudicotyledons</taxon>
        <taxon>Gunneridae</taxon>
        <taxon>Pentapetalae</taxon>
        <taxon>rosids</taxon>
        <taxon>malvids</taxon>
        <taxon>Brassicales</taxon>
        <taxon>Brassicaceae</taxon>
        <taxon>Brassiceae</taxon>
        <taxon>Brassica</taxon>
    </lineage>
</organism>
<feature type="compositionally biased region" description="Polar residues" evidence="1">
    <location>
        <begin position="99"/>
        <end position="108"/>
    </location>
</feature>
<accession>A0A816J2Z8</accession>
<name>A0A816J2Z8_BRANA</name>
<sequence length="116" mass="13254">MLKRFRSKPPHGSRLLRDITMFSAATGSVHRRSHLQLLSYPPLRISYGKTNHELQLMSHCTTTADAFKQYSARLAFCQSRCCTSWKCKSVSDSMDAEESNPSPRNTSLRTDRMITK</sequence>
<evidence type="ECO:0000256" key="1">
    <source>
        <dbReference type="SAM" id="MobiDB-lite"/>
    </source>
</evidence>
<gene>
    <name evidence="2" type="ORF">DARMORV10_C09P34860.1</name>
</gene>
<proteinExistence type="predicted"/>
<dbReference type="AlphaFoldDB" id="A0A816J2Z8"/>
<dbReference type="EMBL" id="HG994373">
    <property type="protein sequence ID" value="CAF1743979.1"/>
    <property type="molecule type" value="Genomic_DNA"/>
</dbReference>
<reference evidence="2" key="1">
    <citation type="submission" date="2021-01" db="EMBL/GenBank/DDBJ databases">
        <authorList>
            <consortium name="Genoscope - CEA"/>
            <person name="William W."/>
        </authorList>
    </citation>
    <scope>NUCLEOTIDE SEQUENCE</scope>
</reference>
<evidence type="ECO:0000313" key="2">
    <source>
        <dbReference type="EMBL" id="CAF1743979.1"/>
    </source>
</evidence>
<feature type="region of interest" description="Disordered" evidence="1">
    <location>
        <begin position="90"/>
        <end position="116"/>
    </location>
</feature>
<protein>
    <submittedName>
        <fullName evidence="2">(rape) hypothetical protein</fullName>
    </submittedName>
</protein>
<dbReference type="Proteomes" id="UP001295469">
    <property type="component" value="Chromosome C09"/>
</dbReference>